<dbReference type="OrthoDB" id="9811198at2"/>
<dbReference type="RefSeq" id="WP_068365960.1">
    <property type="nucleotide sequence ID" value="NZ_CAIJCT010000016.1"/>
</dbReference>
<keyword evidence="4 7" id="KW-0812">Transmembrane</keyword>
<evidence type="ECO:0000256" key="7">
    <source>
        <dbReference type="SAM" id="Phobius"/>
    </source>
</evidence>
<evidence type="ECO:0000256" key="6">
    <source>
        <dbReference type="ARBA" id="ARBA00023136"/>
    </source>
</evidence>
<feature type="transmembrane region" description="Helical" evidence="7">
    <location>
        <begin position="93"/>
        <end position="111"/>
    </location>
</feature>
<evidence type="ECO:0000256" key="3">
    <source>
        <dbReference type="ARBA" id="ARBA00022475"/>
    </source>
</evidence>
<feature type="transmembrane region" description="Helical" evidence="7">
    <location>
        <begin position="117"/>
        <end position="134"/>
    </location>
</feature>
<sequence length="251" mass="27404">MLSTLEVFVRLLSAVVAGGVIGIERERHSQPAGFRTHILVTLGACLIMIISTTKYAPGTVGNDPMRLACQVVSGIGFLGAGTILKEGPTIRGLTSATGLWVCAAIGLAFGAGMYREAVLTAGLSLFTLTFLIRWERKLFKDKFKQQDLMKVGTASEENYLELYVVRDLSKGLVEDIEDALRDHRMLVARIHINRGTPPKEVEIGDQGILEFTILPEAHQARERMDDCLRKLQKLPGVESVSVSVADLRGAI</sequence>
<evidence type="ECO:0000256" key="5">
    <source>
        <dbReference type="ARBA" id="ARBA00022989"/>
    </source>
</evidence>
<comment type="subcellular location">
    <subcellularLocation>
        <location evidence="1">Cell membrane</location>
        <topology evidence="1">Multi-pass membrane protein</topology>
    </subcellularLocation>
</comment>
<evidence type="ECO:0000256" key="4">
    <source>
        <dbReference type="ARBA" id="ARBA00022692"/>
    </source>
</evidence>
<feature type="transmembrane region" description="Helical" evidence="7">
    <location>
        <begin position="36"/>
        <end position="53"/>
    </location>
</feature>
<dbReference type="EMBL" id="LSDG01000001">
    <property type="protein sequence ID" value="KXB68542.1"/>
    <property type="molecule type" value="Genomic_DNA"/>
</dbReference>
<evidence type="ECO:0000313" key="9">
    <source>
        <dbReference type="EMBL" id="KXB68542.1"/>
    </source>
</evidence>
<name>A0A134ALF8_9FIRM</name>
<protein>
    <submittedName>
        <fullName evidence="9">Mg2+ transporter-C family protein</fullName>
    </submittedName>
</protein>
<organism evidence="9 10">
    <name type="scientific">Aedoeadaptatus coxii</name>
    <dbReference type="NCBI Taxonomy" id="755172"/>
    <lineage>
        <taxon>Bacteria</taxon>
        <taxon>Bacillati</taxon>
        <taxon>Bacillota</taxon>
        <taxon>Tissierellia</taxon>
        <taxon>Tissierellales</taxon>
        <taxon>Peptoniphilaceae</taxon>
        <taxon>Aedoeadaptatus</taxon>
    </lineage>
</organism>
<feature type="transmembrane region" description="Helical" evidence="7">
    <location>
        <begin position="65"/>
        <end position="84"/>
    </location>
</feature>
<evidence type="ECO:0000313" key="10">
    <source>
        <dbReference type="Proteomes" id="UP000070442"/>
    </source>
</evidence>
<comment type="similarity">
    <text evidence="2">Belongs to the MgtC/SapB family.</text>
</comment>
<keyword evidence="5 7" id="KW-1133">Transmembrane helix</keyword>
<dbReference type="Pfam" id="PF02308">
    <property type="entry name" value="MgtC"/>
    <property type="match status" value="1"/>
</dbReference>
<evidence type="ECO:0000259" key="8">
    <source>
        <dbReference type="Pfam" id="PF02308"/>
    </source>
</evidence>
<reference evidence="10" key="1">
    <citation type="submission" date="2016-01" db="EMBL/GenBank/DDBJ databases">
        <authorList>
            <person name="Mitreva M."/>
            <person name="Pepin K.H."/>
            <person name="Mihindukulasuriya K.A."/>
            <person name="Fulton R."/>
            <person name="Fronick C."/>
            <person name="O'Laughlin M."/>
            <person name="Miner T."/>
            <person name="Herter B."/>
            <person name="Rosa B.A."/>
            <person name="Cordes M."/>
            <person name="Tomlinson C."/>
            <person name="Wollam A."/>
            <person name="Palsikar V.B."/>
            <person name="Mardis E.R."/>
            <person name="Wilson R.K."/>
        </authorList>
    </citation>
    <scope>NUCLEOTIDE SEQUENCE [LARGE SCALE GENOMIC DNA]</scope>
    <source>
        <strain evidence="10">DNF00729</strain>
    </source>
</reference>
<dbReference type="STRING" id="755172.HMPREF1863_00011"/>
<keyword evidence="3" id="KW-1003">Cell membrane</keyword>
<evidence type="ECO:0000256" key="1">
    <source>
        <dbReference type="ARBA" id="ARBA00004651"/>
    </source>
</evidence>
<dbReference type="AlphaFoldDB" id="A0A134ALF8"/>
<accession>A0A134ALF8</accession>
<dbReference type="InterPro" id="IPR049177">
    <property type="entry name" value="MgtC_SapB_SrpB_YhiD_N"/>
</dbReference>
<keyword evidence="10" id="KW-1185">Reference proteome</keyword>
<dbReference type="PATRIC" id="fig|755172.3.peg.11"/>
<dbReference type="GO" id="GO:0005886">
    <property type="term" value="C:plasma membrane"/>
    <property type="evidence" value="ECO:0007669"/>
    <property type="project" value="UniProtKB-SubCell"/>
</dbReference>
<proteinExistence type="inferred from homology"/>
<comment type="caution">
    <text evidence="9">The sequence shown here is derived from an EMBL/GenBank/DDBJ whole genome shotgun (WGS) entry which is preliminary data.</text>
</comment>
<dbReference type="PANTHER" id="PTHR33778:SF1">
    <property type="entry name" value="MAGNESIUM TRANSPORTER YHID-RELATED"/>
    <property type="match status" value="1"/>
</dbReference>
<dbReference type="InterPro" id="IPR003416">
    <property type="entry name" value="MgtC/SapB/SrpB/YhiD_fam"/>
</dbReference>
<keyword evidence="6 7" id="KW-0472">Membrane</keyword>
<feature type="domain" description="MgtC/SapB/SrpB/YhiD N-terminal" evidence="8">
    <location>
        <begin position="11"/>
        <end position="135"/>
    </location>
</feature>
<dbReference type="Proteomes" id="UP000070442">
    <property type="component" value="Unassembled WGS sequence"/>
</dbReference>
<dbReference type="PRINTS" id="PR01837">
    <property type="entry name" value="MGTCSAPBPROT"/>
</dbReference>
<gene>
    <name evidence="9" type="ORF">HMPREF1863_00011</name>
</gene>
<dbReference type="PANTHER" id="PTHR33778">
    <property type="entry name" value="PROTEIN MGTC"/>
    <property type="match status" value="1"/>
</dbReference>
<evidence type="ECO:0000256" key="2">
    <source>
        <dbReference type="ARBA" id="ARBA00009298"/>
    </source>
</evidence>